<dbReference type="InterPro" id="IPR000600">
    <property type="entry name" value="ROK"/>
</dbReference>
<evidence type="ECO:0000256" key="2">
    <source>
        <dbReference type="SAM" id="MobiDB-lite"/>
    </source>
</evidence>
<dbReference type="InterPro" id="IPR036388">
    <property type="entry name" value="WH-like_DNA-bd_sf"/>
</dbReference>
<dbReference type="InterPro" id="IPR043129">
    <property type="entry name" value="ATPase_NBD"/>
</dbReference>
<dbReference type="Pfam" id="PF00480">
    <property type="entry name" value="ROK"/>
    <property type="match status" value="1"/>
</dbReference>
<dbReference type="Gene3D" id="3.30.420.40">
    <property type="match status" value="2"/>
</dbReference>
<gene>
    <name evidence="3" type="ORF">SBRY_40643</name>
</gene>
<evidence type="ECO:0000313" key="3">
    <source>
        <dbReference type="EMBL" id="CAG7647339.1"/>
    </source>
</evidence>
<evidence type="ECO:0000313" key="4">
    <source>
        <dbReference type="Proteomes" id="UP001153328"/>
    </source>
</evidence>
<dbReference type="SUPFAM" id="SSF53067">
    <property type="entry name" value="Actin-like ATPase domain"/>
    <property type="match status" value="1"/>
</dbReference>
<dbReference type="Proteomes" id="UP001153328">
    <property type="component" value="Unassembled WGS sequence"/>
</dbReference>
<proteinExistence type="inferred from homology"/>
<name>A0A9W4H3B4_9ACTN</name>
<reference evidence="3" key="1">
    <citation type="submission" date="2021-06" db="EMBL/GenBank/DDBJ databases">
        <authorList>
            <person name="Arsene-Ploetze F."/>
        </authorList>
    </citation>
    <scope>NUCLEOTIDE SEQUENCE</scope>
    <source>
        <strain evidence="3">SBRY1</strain>
    </source>
</reference>
<feature type="compositionally biased region" description="Low complexity" evidence="2">
    <location>
        <begin position="293"/>
        <end position="302"/>
    </location>
</feature>
<dbReference type="PANTHER" id="PTHR18964:SF149">
    <property type="entry name" value="BIFUNCTIONAL UDP-N-ACETYLGLUCOSAMINE 2-EPIMERASE_N-ACETYLMANNOSAMINE KINASE"/>
    <property type="match status" value="1"/>
</dbReference>
<comment type="caution">
    <text evidence="3">The sequence shown here is derived from an EMBL/GenBank/DDBJ whole genome shotgun (WGS) entry which is preliminary data.</text>
</comment>
<comment type="similarity">
    <text evidence="1">Belongs to the ROK (NagC/XylR) family.</text>
</comment>
<organism evidence="3 4">
    <name type="scientific">Actinacidiphila bryophytorum</name>
    <dbReference type="NCBI Taxonomy" id="1436133"/>
    <lineage>
        <taxon>Bacteria</taxon>
        <taxon>Bacillati</taxon>
        <taxon>Actinomycetota</taxon>
        <taxon>Actinomycetes</taxon>
        <taxon>Kitasatosporales</taxon>
        <taxon>Streptomycetaceae</taxon>
        <taxon>Actinacidiphila</taxon>
    </lineage>
</organism>
<keyword evidence="3" id="KW-0808">Transferase</keyword>
<dbReference type="EMBL" id="CAJVAX010000018">
    <property type="protein sequence ID" value="CAG7647339.1"/>
    <property type="molecule type" value="Genomic_DNA"/>
</dbReference>
<dbReference type="AlphaFoldDB" id="A0A9W4H3B4"/>
<keyword evidence="3" id="KW-0418">Kinase</keyword>
<sequence>MMNGGGQPASKQSMRRHNLALVLRQVAASDSASRATVAARVGLTKATVSSLVEELRLAGLVVEHVPENQGRVGRPGGALALNPQGAAGVGVEVNVDYTAVCVADLTGAPRVRLTEHADNRGRDAEETLHSAGRLAARACAAARRAGLTPVQVTLGVPGLVHEDKVLHAPNLDWRHVPAGELLVRGLGRQRLAVSVDNEANLAAIGEFQARPAGAGASFLYVSGEIGIGAGLMVDGTLFRGGGFAGEIGHVTVLPDGPECGCGARGCLERYAGQDALLEAAALDSVSATRLGSAPAATATATRTGGGPGGGAGRSALQDPPAEADAPVERLAALAAEGDEAAVRALAVAGRALGVALSGAVNLLDPPEVVIGGIYARLAPWLIPSLQVQLHERVTSGRWRSDRLQVSGLGTEAAVRGAAGAGVQAILRDPSAYIDLTSPML</sequence>
<keyword evidence="4" id="KW-1185">Reference proteome</keyword>
<protein>
    <submittedName>
        <fullName evidence="3">Sugar kinase of the NBD/HSP70 family, may contain an N-terminal HTH domain</fullName>
    </submittedName>
</protein>
<feature type="region of interest" description="Disordered" evidence="2">
    <location>
        <begin position="293"/>
        <end position="322"/>
    </location>
</feature>
<dbReference type="GO" id="GO:0016301">
    <property type="term" value="F:kinase activity"/>
    <property type="evidence" value="ECO:0007669"/>
    <property type="project" value="UniProtKB-KW"/>
</dbReference>
<accession>A0A9W4H3B4</accession>
<dbReference type="SUPFAM" id="SSF46785">
    <property type="entry name" value="Winged helix' DNA-binding domain"/>
    <property type="match status" value="1"/>
</dbReference>
<dbReference type="InterPro" id="IPR036390">
    <property type="entry name" value="WH_DNA-bd_sf"/>
</dbReference>
<dbReference type="Gene3D" id="1.10.10.10">
    <property type="entry name" value="Winged helix-like DNA-binding domain superfamily/Winged helix DNA-binding domain"/>
    <property type="match status" value="1"/>
</dbReference>
<dbReference type="PANTHER" id="PTHR18964">
    <property type="entry name" value="ROK (REPRESSOR, ORF, KINASE) FAMILY"/>
    <property type="match status" value="1"/>
</dbReference>
<feature type="compositionally biased region" description="Gly residues" evidence="2">
    <location>
        <begin position="303"/>
        <end position="312"/>
    </location>
</feature>
<evidence type="ECO:0000256" key="1">
    <source>
        <dbReference type="ARBA" id="ARBA00006479"/>
    </source>
</evidence>